<feature type="domain" description="Radical SAM core" evidence="5">
    <location>
        <begin position="94"/>
        <end position="237"/>
    </location>
</feature>
<evidence type="ECO:0000259" key="5">
    <source>
        <dbReference type="Pfam" id="PF04055"/>
    </source>
</evidence>
<reference evidence="7" key="1">
    <citation type="journal article" date="2019" name="Int. J. Syst. Evol. Microbiol.">
        <title>The Global Catalogue of Microorganisms (GCM) 10K type strain sequencing project: providing services to taxonomists for standard genome sequencing and annotation.</title>
        <authorList>
            <consortium name="The Broad Institute Genomics Platform"/>
            <consortium name="The Broad Institute Genome Sequencing Center for Infectious Disease"/>
            <person name="Wu L."/>
            <person name="Ma J."/>
        </authorList>
    </citation>
    <scope>NUCLEOTIDE SEQUENCE [LARGE SCALE GENOMIC DNA]</scope>
    <source>
        <strain evidence="7">SYNS20</strain>
    </source>
</reference>
<sequence>MTTPLTLWGKYVQFDRAGESALLDPVTLNSAYLTPEEAAELTTAMPGRTATLDALSTLGFTPDPHRADPRDVLRDRLEELGLDPTPVRISGLRIVLTDRCNMCCSYCFVDTNTGKPDMTETELAEGLAYLFESNAGQDEVSIQWFGGEPTIRFDLMQYGDELADALAEKHSVKRVRRTVVTNGARLTGKAIEHFARYGYGVGISVDGPPDINAANRRLLGGQPADGRIQKNVRRLLDTEGIHVGCNLTPTSANIGRLAETVTWIIDHLGLKFIYANTPIPTQGHWPVKGHELAEELYEARMTALSRGAMMFSVLDRAFQALDRRRPMLFDHIQADRTLNAALLPGSRISLCDINFEEPAFLRSVDEIRVDPRLLEGIAKRVAPIKECGTCPALAICGGPSRNEQLLIGGDRPDDEMCAFYTSTVEIAVWDNTGMQ</sequence>
<dbReference type="Pfam" id="PF04055">
    <property type="entry name" value="Radical_SAM"/>
    <property type="match status" value="1"/>
</dbReference>
<evidence type="ECO:0000256" key="1">
    <source>
        <dbReference type="ARBA" id="ARBA00022691"/>
    </source>
</evidence>
<dbReference type="SFLD" id="SFLDG01067">
    <property type="entry name" value="SPASM/twitch_domain_containing"/>
    <property type="match status" value="1"/>
</dbReference>
<protein>
    <submittedName>
        <fullName evidence="6">Radical SAM protein</fullName>
    </submittedName>
</protein>
<dbReference type="SFLD" id="SFLDS00029">
    <property type="entry name" value="Radical_SAM"/>
    <property type="match status" value="1"/>
</dbReference>
<dbReference type="Proteomes" id="UP001596523">
    <property type="component" value="Unassembled WGS sequence"/>
</dbReference>
<keyword evidence="4" id="KW-0411">Iron-sulfur</keyword>
<accession>A0ABW2JL40</accession>
<evidence type="ECO:0000256" key="4">
    <source>
        <dbReference type="ARBA" id="ARBA00023014"/>
    </source>
</evidence>
<dbReference type="InterPro" id="IPR007197">
    <property type="entry name" value="rSAM"/>
</dbReference>
<dbReference type="InterPro" id="IPR058240">
    <property type="entry name" value="rSAM_sf"/>
</dbReference>
<dbReference type="EMBL" id="JBHTCF010000009">
    <property type="protein sequence ID" value="MFC7306844.1"/>
    <property type="molecule type" value="Genomic_DNA"/>
</dbReference>
<dbReference type="RefSeq" id="WP_381832666.1">
    <property type="nucleotide sequence ID" value="NZ_JBHTCF010000009.1"/>
</dbReference>
<keyword evidence="7" id="KW-1185">Reference proteome</keyword>
<dbReference type="InterPro" id="IPR013785">
    <property type="entry name" value="Aldolase_TIM"/>
</dbReference>
<evidence type="ECO:0000256" key="3">
    <source>
        <dbReference type="ARBA" id="ARBA00023004"/>
    </source>
</evidence>
<dbReference type="SUPFAM" id="SSF102114">
    <property type="entry name" value="Radical SAM enzymes"/>
    <property type="match status" value="1"/>
</dbReference>
<proteinExistence type="predicted"/>
<dbReference type="PANTHER" id="PTHR43273:SF8">
    <property type="entry name" value="RADICAL SAM DOMAIN PROTEIN"/>
    <property type="match status" value="1"/>
</dbReference>
<keyword evidence="3" id="KW-0408">Iron</keyword>
<evidence type="ECO:0000313" key="6">
    <source>
        <dbReference type="EMBL" id="MFC7306844.1"/>
    </source>
</evidence>
<evidence type="ECO:0000256" key="2">
    <source>
        <dbReference type="ARBA" id="ARBA00022723"/>
    </source>
</evidence>
<evidence type="ECO:0000313" key="7">
    <source>
        <dbReference type="Proteomes" id="UP001596523"/>
    </source>
</evidence>
<comment type="caution">
    <text evidence="6">The sequence shown here is derived from an EMBL/GenBank/DDBJ whole genome shotgun (WGS) entry which is preliminary data.</text>
</comment>
<keyword evidence="2" id="KW-0479">Metal-binding</keyword>
<gene>
    <name evidence="6" type="ORF">ACFQVC_21755</name>
</gene>
<organism evidence="6 7">
    <name type="scientific">Streptomyces monticola</name>
    <dbReference type="NCBI Taxonomy" id="2666263"/>
    <lineage>
        <taxon>Bacteria</taxon>
        <taxon>Bacillati</taxon>
        <taxon>Actinomycetota</taxon>
        <taxon>Actinomycetes</taxon>
        <taxon>Kitasatosporales</taxon>
        <taxon>Streptomycetaceae</taxon>
        <taxon>Streptomyces</taxon>
    </lineage>
</organism>
<dbReference type="PANTHER" id="PTHR43273">
    <property type="entry name" value="ANAEROBIC SULFATASE-MATURATING ENZYME HOMOLOG ASLB-RELATED"/>
    <property type="match status" value="1"/>
</dbReference>
<dbReference type="CDD" id="cd01335">
    <property type="entry name" value="Radical_SAM"/>
    <property type="match status" value="1"/>
</dbReference>
<name>A0ABW2JL40_9ACTN</name>
<dbReference type="InterPro" id="IPR023867">
    <property type="entry name" value="Sulphatase_maturase_rSAM"/>
</dbReference>
<dbReference type="Gene3D" id="3.20.20.70">
    <property type="entry name" value="Aldolase class I"/>
    <property type="match status" value="1"/>
</dbReference>
<keyword evidence="1" id="KW-0949">S-adenosyl-L-methionine</keyword>